<accession>A0AAD8L267</accession>
<keyword evidence="1" id="KW-0472">Membrane</keyword>
<evidence type="ECO:0008006" key="4">
    <source>
        <dbReference type="Google" id="ProtNLM"/>
    </source>
</evidence>
<dbReference type="EMBL" id="JAUHHV010000002">
    <property type="protein sequence ID" value="KAK1431406.1"/>
    <property type="molecule type" value="Genomic_DNA"/>
</dbReference>
<name>A0AAD8L267_TARER</name>
<evidence type="ECO:0000256" key="1">
    <source>
        <dbReference type="SAM" id="Phobius"/>
    </source>
</evidence>
<evidence type="ECO:0000313" key="2">
    <source>
        <dbReference type="EMBL" id="KAK1431406.1"/>
    </source>
</evidence>
<dbReference type="Proteomes" id="UP001229421">
    <property type="component" value="Unassembled WGS sequence"/>
</dbReference>
<keyword evidence="1" id="KW-1133">Transmembrane helix</keyword>
<protein>
    <recommendedName>
        <fullName evidence="4">Transmembrane protein</fullName>
    </recommendedName>
</protein>
<gene>
    <name evidence="2" type="ORF">QVD17_07865</name>
</gene>
<sequence>MTSTQDLSSSALPHRLSSTFDSLEDFNGGLLFSKRSSHRVMVVAFICLITMLGSHGGRVYLSDYYVGDDDNVVTSGGGSARSIDGNVIKLTCNS</sequence>
<proteinExistence type="predicted"/>
<evidence type="ECO:0000313" key="3">
    <source>
        <dbReference type="Proteomes" id="UP001229421"/>
    </source>
</evidence>
<keyword evidence="3" id="KW-1185">Reference proteome</keyword>
<dbReference type="AlphaFoldDB" id="A0AAD8L267"/>
<feature type="transmembrane region" description="Helical" evidence="1">
    <location>
        <begin position="40"/>
        <end position="61"/>
    </location>
</feature>
<organism evidence="2 3">
    <name type="scientific">Tagetes erecta</name>
    <name type="common">African marigold</name>
    <dbReference type="NCBI Taxonomy" id="13708"/>
    <lineage>
        <taxon>Eukaryota</taxon>
        <taxon>Viridiplantae</taxon>
        <taxon>Streptophyta</taxon>
        <taxon>Embryophyta</taxon>
        <taxon>Tracheophyta</taxon>
        <taxon>Spermatophyta</taxon>
        <taxon>Magnoliopsida</taxon>
        <taxon>eudicotyledons</taxon>
        <taxon>Gunneridae</taxon>
        <taxon>Pentapetalae</taxon>
        <taxon>asterids</taxon>
        <taxon>campanulids</taxon>
        <taxon>Asterales</taxon>
        <taxon>Asteraceae</taxon>
        <taxon>Asteroideae</taxon>
        <taxon>Heliantheae alliance</taxon>
        <taxon>Tageteae</taxon>
        <taxon>Tagetes</taxon>
    </lineage>
</organism>
<reference evidence="2" key="1">
    <citation type="journal article" date="2023" name="bioRxiv">
        <title>Improved chromosome-level genome assembly for marigold (Tagetes erecta).</title>
        <authorList>
            <person name="Jiang F."/>
            <person name="Yuan L."/>
            <person name="Wang S."/>
            <person name="Wang H."/>
            <person name="Xu D."/>
            <person name="Wang A."/>
            <person name="Fan W."/>
        </authorList>
    </citation>
    <scope>NUCLEOTIDE SEQUENCE</scope>
    <source>
        <strain evidence="2">WSJ</strain>
        <tissue evidence="2">Leaf</tissue>
    </source>
</reference>
<comment type="caution">
    <text evidence="2">The sequence shown here is derived from an EMBL/GenBank/DDBJ whole genome shotgun (WGS) entry which is preliminary data.</text>
</comment>
<keyword evidence="1" id="KW-0812">Transmembrane</keyword>